<dbReference type="InterPro" id="IPR003675">
    <property type="entry name" value="Rce1/LyrA-like_dom"/>
</dbReference>
<dbReference type="InterPro" id="IPR052710">
    <property type="entry name" value="CAAX_protease"/>
</dbReference>
<dbReference type="STRING" id="1121306.SAMN02745196_02018"/>
<feature type="transmembrane region" description="Helical" evidence="1">
    <location>
        <begin position="238"/>
        <end position="261"/>
    </location>
</feature>
<dbReference type="Pfam" id="PF02517">
    <property type="entry name" value="Rce1-like"/>
    <property type="match status" value="1"/>
</dbReference>
<dbReference type="PANTHER" id="PTHR36435:SF1">
    <property type="entry name" value="CAAX AMINO TERMINAL PROTEASE FAMILY PROTEIN"/>
    <property type="match status" value="1"/>
</dbReference>
<keyword evidence="1" id="KW-0812">Transmembrane</keyword>
<proteinExistence type="predicted"/>
<feature type="transmembrane region" description="Helical" evidence="1">
    <location>
        <begin position="282"/>
        <end position="303"/>
    </location>
</feature>
<dbReference type="Proteomes" id="UP000184526">
    <property type="component" value="Unassembled WGS sequence"/>
</dbReference>
<dbReference type="GO" id="GO:0006508">
    <property type="term" value="P:proteolysis"/>
    <property type="evidence" value="ECO:0007669"/>
    <property type="project" value="UniProtKB-KW"/>
</dbReference>
<dbReference type="GO" id="GO:0080120">
    <property type="term" value="P:CAAX-box protein maturation"/>
    <property type="evidence" value="ECO:0007669"/>
    <property type="project" value="UniProtKB-ARBA"/>
</dbReference>
<evidence type="ECO:0000313" key="4">
    <source>
        <dbReference type="Proteomes" id="UP000184526"/>
    </source>
</evidence>
<keyword evidence="4" id="KW-1185">Reference proteome</keyword>
<feature type="transmembrane region" description="Helical" evidence="1">
    <location>
        <begin position="189"/>
        <end position="207"/>
    </location>
</feature>
<dbReference type="EMBL" id="FQXP01000007">
    <property type="protein sequence ID" value="SHH95024.1"/>
    <property type="molecule type" value="Genomic_DNA"/>
</dbReference>
<accession>A0A1M5X695</accession>
<sequence length="304" mass="34493">MLKESKRCNEYKDIFNTVSYSLMVRILAALALNSCIGFISGLFKIPKSNYTVFWISQAIITISITYIAIYSSKLSKSIKLSDALKKPKVPLKDFIKILFICISIVYLVGVVFHGIKNVQNNSISSTLQLSFSTKLPMIFSFLTLCIIIPFCEEVLFRGYIQGALVNMSPMTKIVITSLLFALIHSSVSQVIFAFALGSIFSIITIKYESILPSSIIHMCINTLSFIENLLIYKEYNMGLNILHIFSCITVIMSIIYGLVFLKNHRSKLSLSKIDFKLFKCFFTCKYCIVYVSFSIFYILMSAVY</sequence>
<organism evidence="3 4">
    <name type="scientific">Clostridium collagenovorans DSM 3089</name>
    <dbReference type="NCBI Taxonomy" id="1121306"/>
    <lineage>
        <taxon>Bacteria</taxon>
        <taxon>Bacillati</taxon>
        <taxon>Bacillota</taxon>
        <taxon>Clostridia</taxon>
        <taxon>Eubacteriales</taxon>
        <taxon>Clostridiaceae</taxon>
        <taxon>Clostridium</taxon>
    </lineage>
</organism>
<evidence type="ECO:0000259" key="2">
    <source>
        <dbReference type="Pfam" id="PF02517"/>
    </source>
</evidence>
<dbReference type="PANTHER" id="PTHR36435">
    <property type="entry name" value="SLR1288 PROTEIN"/>
    <property type="match status" value="1"/>
</dbReference>
<dbReference type="GO" id="GO:0004175">
    <property type="term" value="F:endopeptidase activity"/>
    <property type="evidence" value="ECO:0007669"/>
    <property type="project" value="UniProtKB-ARBA"/>
</dbReference>
<keyword evidence="1" id="KW-0472">Membrane</keyword>
<feature type="domain" description="CAAX prenyl protease 2/Lysostaphin resistance protein A-like" evidence="2">
    <location>
        <begin position="137"/>
        <end position="222"/>
    </location>
</feature>
<dbReference type="RefSeq" id="WP_072831893.1">
    <property type="nucleotide sequence ID" value="NZ_FQXP01000007.1"/>
</dbReference>
<gene>
    <name evidence="3" type="ORF">SAMN02745196_02018</name>
</gene>
<name>A0A1M5X695_9CLOT</name>
<keyword evidence="3" id="KW-0378">Hydrolase</keyword>
<reference evidence="3 4" key="1">
    <citation type="submission" date="2016-11" db="EMBL/GenBank/DDBJ databases">
        <authorList>
            <person name="Jaros S."/>
            <person name="Januszkiewicz K."/>
            <person name="Wedrychowicz H."/>
        </authorList>
    </citation>
    <scope>NUCLEOTIDE SEQUENCE [LARGE SCALE GENOMIC DNA]</scope>
    <source>
        <strain evidence="3 4">DSM 3089</strain>
    </source>
</reference>
<evidence type="ECO:0000256" key="1">
    <source>
        <dbReference type="SAM" id="Phobius"/>
    </source>
</evidence>
<dbReference type="OrthoDB" id="4177129at2"/>
<feature type="transmembrane region" description="Helical" evidence="1">
    <location>
        <begin position="20"/>
        <end position="45"/>
    </location>
</feature>
<feature type="transmembrane region" description="Helical" evidence="1">
    <location>
        <begin position="93"/>
        <end position="115"/>
    </location>
</feature>
<feature type="transmembrane region" description="Helical" evidence="1">
    <location>
        <begin position="135"/>
        <end position="156"/>
    </location>
</feature>
<dbReference type="AlphaFoldDB" id="A0A1M5X695"/>
<feature type="transmembrane region" description="Helical" evidence="1">
    <location>
        <begin position="51"/>
        <end position="72"/>
    </location>
</feature>
<protein>
    <submittedName>
        <fullName evidence="3">CAAX protease self-immunity</fullName>
    </submittedName>
</protein>
<keyword evidence="1" id="KW-1133">Transmembrane helix</keyword>
<keyword evidence="3" id="KW-0645">Protease</keyword>
<evidence type="ECO:0000313" key="3">
    <source>
        <dbReference type="EMBL" id="SHH95024.1"/>
    </source>
</evidence>
<feature type="transmembrane region" description="Helical" evidence="1">
    <location>
        <begin position="214"/>
        <end position="232"/>
    </location>
</feature>